<feature type="compositionally biased region" description="Acidic residues" evidence="1">
    <location>
        <begin position="155"/>
        <end position="166"/>
    </location>
</feature>
<dbReference type="EMBL" id="MU006569">
    <property type="protein sequence ID" value="KAF2748291.1"/>
    <property type="molecule type" value="Genomic_DNA"/>
</dbReference>
<feature type="compositionally biased region" description="Polar residues" evidence="1">
    <location>
        <begin position="172"/>
        <end position="193"/>
    </location>
</feature>
<evidence type="ECO:0000313" key="2">
    <source>
        <dbReference type="EMBL" id="KAF2748291.1"/>
    </source>
</evidence>
<feature type="compositionally biased region" description="Acidic residues" evidence="1">
    <location>
        <begin position="359"/>
        <end position="369"/>
    </location>
</feature>
<feature type="compositionally biased region" description="Low complexity" evidence="1">
    <location>
        <begin position="56"/>
        <end position="76"/>
    </location>
</feature>
<feature type="compositionally biased region" description="Low complexity" evidence="1">
    <location>
        <begin position="460"/>
        <end position="470"/>
    </location>
</feature>
<feature type="region of interest" description="Disordered" evidence="1">
    <location>
        <begin position="346"/>
        <end position="601"/>
    </location>
</feature>
<protein>
    <submittedName>
        <fullName evidence="2">Uncharacterized protein</fullName>
    </submittedName>
</protein>
<feature type="compositionally biased region" description="Low complexity" evidence="1">
    <location>
        <begin position="89"/>
        <end position="99"/>
    </location>
</feature>
<feature type="compositionally biased region" description="Low complexity" evidence="1">
    <location>
        <begin position="506"/>
        <end position="524"/>
    </location>
</feature>
<gene>
    <name evidence="2" type="ORF">M011DRAFT_466696</name>
</gene>
<evidence type="ECO:0000256" key="1">
    <source>
        <dbReference type="SAM" id="MobiDB-lite"/>
    </source>
</evidence>
<sequence>MPRTRSQRAAADASPLQALSAQDSKKKRMAEKATSKTKDKGKAPERTRTTERSRAVARTEVVEETTQAVQTTQSSRTRTRTRQTEVRQETSTSTTTATPKPRRALRRTRQPSPPPAPSPPSNPPEPQLSQDELLQHIVSARDEARQAQHLADQWENADDGDTTEEDTPPRTNGVTNGAGPQTPQVNEAQTPRTTGWGIRSLFSSFIPSVFKSPSRRNPESESTTNGATPQRAEPVLLPQDQLDQIGAALTPTPAVRHSSSVRRKKPVTKTKQTPRPTPRRRTSTQSAIVSTAVRNVDPQEKELAAAWAEKTVDKWSAETTILGSKRRQIEQPMKLKDVKVIPARRPWEPTGSFGLLPEFFDDSDSDEEAPGWYLVDQLANQQPPLKKRKADARSPVKRSPAPSRPSSSFRDSHGRSAELEDLHPRTSLNPSPMFDNPPIHREGANLFLERQTFAPPTPSTRPTTTPSKTPSQDRATLERELKRTGHIEGTGTFCVPDSDSDDEESTTTSPSQTTSSTTTPTPWTQEPPPPPTPAHAKLPVPVIETPPPQVPDVQKDTTPSDPVGAQRARAMKHTPAKPSRLREAMVPSPSAKSDKGLSPLPAVGDKGGSIFGFAPLERGNAAAGVTVGNAVNAAGLAVAPREGVEVQQQQGGIAKAKETEKEKENMSVVGMPDVVALDLDVELLDAAREMVEDESGVYVLKNRDAYGGDEVLLRYEEEEEEVTSEEEDEEL</sequence>
<proteinExistence type="predicted"/>
<feature type="compositionally biased region" description="Basic residues" evidence="1">
    <location>
        <begin position="259"/>
        <end position="268"/>
    </location>
</feature>
<dbReference type="OrthoDB" id="3786084at2759"/>
<dbReference type="Proteomes" id="UP000799440">
    <property type="component" value="Unassembled WGS sequence"/>
</dbReference>
<feature type="compositionally biased region" description="Basic and acidic residues" evidence="1">
    <location>
        <begin position="475"/>
        <end position="486"/>
    </location>
</feature>
<evidence type="ECO:0000313" key="3">
    <source>
        <dbReference type="Proteomes" id="UP000799440"/>
    </source>
</evidence>
<organism evidence="2 3">
    <name type="scientific">Sporormia fimetaria CBS 119925</name>
    <dbReference type="NCBI Taxonomy" id="1340428"/>
    <lineage>
        <taxon>Eukaryota</taxon>
        <taxon>Fungi</taxon>
        <taxon>Dikarya</taxon>
        <taxon>Ascomycota</taxon>
        <taxon>Pezizomycotina</taxon>
        <taxon>Dothideomycetes</taxon>
        <taxon>Pleosporomycetidae</taxon>
        <taxon>Pleosporales</taxon>
        <taxon>Sporormiaceae</taxon>
        <taxon>Sporormia</taxon>
    </lineage>
</organism>
<feature type="compositionally biased region" description="Low complexity" evidence="1">
    <location>
        <begin position="397"/>
        <end position="409"/>
    </location>
</feature>
<feature type="compositionally biased region" description="Basic and acidic residues" evidence="1">
    <location>
        <begin position="30"/>
        <end position="54"/>
    </location>
</feature>
<reference evidence="2" key="1">
    <citation type="journal article" date="2020" name="Stud. Mycol.">
        <title>101 Dothideomycetes genomes: a test case for predicting lifestyles and emergence of pathogens.</title>
        <authorList>
            <person name="Haridas S."/>
            <person name="Albert R."/>
            <person name="Binder M."/>
            <person name="Bloem J."/>
            <person name="Labutti K."/>
            <person name="Salamov A."/>
            <person name="Andreopoulos B."/>
            <person name="Baker S."/>
            <person name="Barry K."/>
            <person name="Bills G."/>
            <person name="Bluhm B."/>
            <person name="Cannon C."/>
            <person name="Castanera R."/>
            <person name="Culley D."/>
            <person name="Daum C."/>
            <person name="Ezra D."/>
            <person name="Gonzalez J."/>
            <person name="Henrissat B."/>
            <person name="Kuo A."/>
            <person name="Liang C."/>
            <person name="Lipzen A."/>
            <person name="Lutzoni F."/>
            <person name="Magnuson J."/>
            <person name="Mondo S."/>
            <person name="Nolan M."/>
            <person name="Ohm R."/>
            <person name="Pangilinan J."/>
            <person name="Park H.-J."/>
            <person name="Ramirez L."/>
            <person name="Alfaro M."/>
            <person name="Sun H."/>
            <person name="Tritt A."/>
            <person name="Yoshinaga Y."/>
            <person name="Zwiers L.-H."/>
            <person name="Turgeon B."/>
            <person name="Goodwin S."/>
            <person name="Spatafora J."/>
            <person name="Crous P."/>
            <person name="Grigoriev I."/>
        </authorList>
    </citation>
    <scope>NUCLEOTIDE SEQUENCE</scope>
    <source>
        <strain evidence="2">CBS 119925</strain>
    </source>
</reference>
<keyword evidence="3" id="KW-1185">Reference proteome</keyword>
<name>A0A6A6VGH6_9PLEO</name>
<accession>A0A6A6VGH6</accession>
<dbReference type="AlphaFoldDB" id="A0A6A6VGH6"/>
<feature type="region of interest" description="Disordered" evidence="1">
    <location>
        <begin position="1"/>
        <end position="287"/>
    </location>
</feature>
<feature type="compositionally biased region" description="Basic and acidic residues" evidence="1">
    <location>
        <begin position="410"/>
        <end position="424"/>
    </location>
</feature>
<feature type="compositionally biased region" description="Pro residues" evidence="1">
    <location>
        <begin position="111"/>
        <end position="126"/>
    </location>
</feature>
<feature type="compositionally biased region" description="Basic residues" evidence="1">
    <location>
        <begin position="100"/>
        <end position="109"/>
    </location>
</feature>